<dbReference type="OrthoDB" id="2887at2759"/>
<sequence>MKPTNNSTLEVISPKVQVDDEFITTDYDYQTSHVKRTADGQLQAGWICSPAQMRTRLHWEKNIHHLDDEIVAYFVSSPA</sequence>
<gene>
    <name evidence="1" type="primary">Dsim\GD10255</name>
    <name evidence="1" type="ORF">Dsim_GD10255</name>
</gene>
<evidence type="ECO:0000313" key="2">
    <source>
        <dbReference type="Proteomes" id="UP000000304"/>
    </source>
</evidence>
<keyword evidence="2" id="KW-1185">Reference proteome</keyword>
<dbReference type="GO" id="GO:0004512">
    <property type="term" value="F:inositol-3-phosphate synthase activity"/>
    <property type="evidence" value="ECO:0007669"/>
    <property type="project" value="EnsemblMetazoa"/>
</dbReference>
<protein>
    <submittedName>
        <fullName evidence="1">GD10255</fullName>
    </submittedName>
</protein>
<dbReference type="HOGENOM" id="CLU_2608598_0_0_1"/>
<dbReference type="Proteomes" id="UP000000304">
    <property type="component" value="Chromosome 2R"/>
</dbReference>
<dbReference type="AlphaFoldDB" id="B4QEA6"/>
<accession>B4QEA6</accession>
<dbReference type="Gene3D" id="3.30.2360.10">
    <property type="entry name" value="Glyceraldehyde-3-phosphate dehydrogenase-like domain"/>
    <property type="match status" value="1"/>
</dbReference>
<dbReference type="STRING" id="7240.B4QEA6"/>
<organism evidence="1 2">
    <name type="scientific">Drosophila simulans</name>
    <name type="common">Fruit fly</name>
    <dbReference type="NCBI Taxonomy" id="7240"/>
    <lineage>
        <taxon>Eukaryota</taxon>
        <taxon>Metazoa</taxon>
        <taxon>Ecdysozoa</taxon>
        <taxon>Arthropoda</taxon>
        <taxon>Hexapoda</taxon>
        <taxon>Insecta</taxon>
        <taxon>Pterygota</taxon>
        <taxon>Neoptera</taxon>
        <taxon>Endopterygota</taxon>
        <taxon>Diptera</taxon>
        <taxon>Brachycera</taxon>
        <taxon>Muscomorpha</taxon>
        <taxon>Ephydroidea</taxon>
        <taxon>Drosophilidae</taxon>
        <taxon>Drosophila</taxon>
        <taxon>Sophophora</taxon>
    </lineage>
</organism>
<name>B4QEA6_DROSI</name>
<dbReference type="EMBL" id="CM000362">
    <property type="protein sequence ID" value="EDX06015.1"/>
    <property type="molecule type" value="Genomic_DNA"/>
</dbReference>
<proteinExistence type="predicted"/>
<evidence type="ECO:0000313" key="1">
    <source>
        <dbReference type="EMBL" id="EDX06015.1"/>
    </source>
</evidence>
<reference evidence="1 2" key="1">
    <citation type="journal article" date="2007" name="Nature">
        <title>Evolution of genes and genomes on the Drosophila phylogeny.</title>
        <authorList>
            <consortium name="Drosophila 12 Genomes Consortium"/>
            <person name="Clark A.G."/>
            <person name="Eisen M.B."/>
            <person name="Smith D.R."/>
            <person name="Bergman C.M."/>
            <person name="Oliver B."/>
            <person name="Markow T.A."/>
            <person name="Kaufman T.C."/>
            <person name="Kellis M."/>
            <person name="Gelbart W."/>
            <person name="Iyer V.N."/>
            <person name="Pollard D.A."/>
            <person name="Sackton T.B."/>
            <person name="Larracuente A.M."/>
            <person name="Singh N.D."/>
            <person name="Abad J.P."/>
            <person name="Abt D.N."/>
            <person name="Adryan B."/>
            <person name="Aguade M."/>
            <person name="Akashi H."/>
            <person name="Anderson W.W."/>
            <person name="Aquadro C.F."/>
            <person name="Ardell D.H."/>
            <person name="Arguello R."/>
            <person name="Artieri C.G."/>
            <person name="Barbash D.A."/>
            <person name="Barker D."/>
            <person name="Barsanti P."/>
            <person name="Batterham P."/>
            <person name="Batzoglou S."/>
            <person name="Begun D."/>
            <person name="Bhutkar A."/>
            <person name="Blanco E."/>
            <person name="Bosak S.A."/>
            <person name="Bradley R.K."/>
            <person name="Brand A.D."/>
            <person name="Brent M.R."/>
            <person name="Brooks A.N."/>
            <person name="Brown R.H."/>
            <person name="Butlin R.K."/>
            <person name="Caggese C."/>
            <person name="Calvi B.R."/>
            <person name="Bernardo de Carvalho A."/>
            <person name="Caspi A."/>
            <person name="Castrezana S."/>
            <person name="Celniker S.E."/>
            <person name="Chang J.L."/>
            <person name="Chapple C."/>
            <person name="Chatterji S."/>
            <person name="Chinwalla A."/>
            <person name="Civetta A."/>
            <person name="Clifton S.W."/>
            <person name="Comeron J.M."/>
            <person name="Costello J.C."/>
            <person name="Coyne J.A."/>
            <person name="Daub J."/>
            <person name="David R.G."/>
            <person name="Delcher A.L."/>
            <person name="Delehaunty K."/>
            <person name="Do C.B."/>
            <person name="Ebling H."/>
            <person name="Edwards K."/>
            <person name="Eickbush T."/>
            <person name="Evans J.D."/>
            <person name="Filipski A."/>
            <person name="Findeiss S."/>
            <person name="Freyhult E."/>
            <person name="Fulton L."/>
            <person name="Fulton R."/>
            <person name="Garcia A.C."/>
            <person name="Gardiner A."/>
            <person name="Garfield D.A."/>
            <person name="Garvin B.E."/>
            <person name="Gibson G."/>
            <person name="Gilbert D."/>
            <person name="Gnerre S."/>
            <person name="Godfrey J."/>
            <person name="Good R."/>
            <person name="Gotea V."/>
            <person name="Gravely B."/>
            <person name="Greenberg A.J."/>
            <person name="Griffiths-Jones S."/>
            <person name="Gross S."/>
            <person name="Guigo R."/>
            <person name="Gustafson E.A."/>
            <person name="Haerty W."/>
            <person name="Hahn M.W."/>
            <person name="Halligan D.L."/>
            <person name="Halpern A.L."/>
            <person name="Halter G.M."/>
            <person name="Han M.V."/>
            <person name="Heger A."/>
            <person name="Hillier L."/>
            <person name="Hinrichs A.S."/>
            <person name="Holmes I."/>
            <person name="Hoskins R.A."/>
            <person name="Hubisz M.J."/>
            <person name="Hultmark D."/>
            <person name="Huntley M.A."/>
            <person name="Jaffe D.B."/>
            <person name="Jagadeeshan S."/>
            <person name="Jeck W.R."/>
            <person name="Johnson J."/>
            <person name="Jones C.D."/>
            <person name="Jordan W.C."/>
            <person name="Karpen G.H."/>
            <person name="Kataoka E."/>
            <person name="Keightley P.D."/>
            <person name="Kheradpour P."/>
            <person name="Kirkness E.F."/>
            <person name="Koerich L.B."/>
            <person name="Kristiansen K."/>
            <person name="Kudrna D."/>
            <person name="Kulathinal R.J."/>
            <person name="Kumar S."/>
            <person name="Kwok R."/>
            <person name="Lander E."/>
            <person name="Langley C.H."/>
            <person name="Lapoint R."/>
            <person name="Lazzaro B.P."/>
            <person name="Lee S.J."/>
            <person name="Levesque L."/>
            <person name="Li R."/>
            <person name="Lin C.F."/>
            <person name="Lin M.F."/>
            <person name="Lindblad-Toh K."/>
            <person name="Llopart A."/>
            <person name="Long M."/>
            <person name="Low L."/>
            <person name="Lozovsky E."/>
            <person name="Lu J."/>
            <person name="Luo M."/>
            <person name="Machado C.A."/>
            <person name="Makalowski W."/>
            <person name="Marzo M."/>
            <person name="Matsuda M."/>
            <person name="Matzkin L."/>
            <person name="McAllister B."/>
            <person name="McBride C.S."/>
            <person name="McKernan B."/>
            <person name="McKernan K."/>
            <person name="Mendez-Lago M."/>
            <person name="Minx P."/>
            <person name="Mollenhauer M.U."/>
            <person name="Montooth K."/>
            <person name="Mount S.M."/>
            <person name="Mu X."/>
            <person name="Myers E."/>
            <person name="Negre B."/>
            <person name="Newfeld S."/>
            <person name="Nielsen R."/>
            <person name="Noor M.A."/>
            <person name="O'Grady P."/>
            <person name="Pachter L."/>
            <person name="Papaceit M."/>
            <person name="Parisi M.J."/>
            <person name="Parisi M."/>
            <person name="Parts L."/>
            <person name="Pedersen J.S."/>
            <person name="Pesole G."/>
            <person name="Phillippy A.M."/>
            <person name="Ponting C.P."/>
            <person name="Pop M."/>
            <person name="Porcelli D."/>
            <person name="Powell J.R."/>
            <person name="Prohaska S."/>
            <person name="Pruitt K."/>
            <person name="Puig M."/>
            <person name="Quesneville H."/>
            <person name="Ram K.R."/>
            <person name="Rand D."/>
            <person name="Rasmussen M.D."/>
            <person name="Reed L.K."/>
            <person name="Reenan R."/>
            <person name="Reily A."/>
            <person name="Remington K.A."/>
            <person name="Rieger T.T."/>
            <person name="Ritchie M.G."/>
            <person name="Robin C."/>
            <person name="Rogers Y.H."/>
            <person name="Rohde C."/>
            <person name="Rozas J."/>
            <person name="Rubenfield M.J."/>
            <person name="Ruiz A."/>
            <person name="Russo S."/>
            <person name="Salzberg S.L."/>
            <person name="Sanchez-Gracia A."/>
            <person name="Saranga D.J."/>
            <person name="Sato H."/>
            <person name="Schaeffer S.W."/>
            <person name="Schatz M.C."/>
            <person name="Schlenke T."/>
            <person name="Schwartz R."/>
            <person name="Segarra C."/>
            <person name="Singh R.S."/>
            <person name="Sirot L."/>
            <person name="Sirota M."/>
            <person name="Sisneros N.B."/>
            <person name="Smith C.D."/>
            <person name="Smith T.F."/>
            <person name="Spieth J."/>
            <person name="Stage D.E."/>
            <person name="Stark A."/>
            <person name="Stephan W."/>
            <person name="Strausberg R.L."/>
            <person name="Strempel S."/>
            <person name="Sturgill D."/>
            <person name="Sutton G."/>
            <person name="Sutton G.G."/>
            <person name="Tao W."/>
            <person name="Teichmann S."/>
            <person name="Tobari Y.N."/>
            <person name="Tomimura Y."/>
            <person name="Tsolas J.M."/>
            <person name="Valente V.L."/>
            <person name="Venter E."/>
            <person name="Venter J.C."/>
            <person name="Vicario S."/>
            <person name="Vieira F.G."/>
            <person name="Vilella A.J."/>
            <person name="Villasante A."/>
            <person name="Walenz B."/>
            <person name="Wang J."/>
            <person name="Wasserman M."/>
            <person name="Watts T."/>
            <person name="Wilson D."/>
            <person name="Wilson R.K."/>
            <person name="Wing R.A."/>
            <person name="Wolfner M.F."/>
            <person name="Wong A."/>
            <person name="Wong G.K."/>
            <person name="Wu C.I."/>
            <person name="Wu G."/>
            <person name="Yamamoto D."/>
            <person name="Yang H.P."/>
            <person name="Yang S.P."/>
            <person name="Yorke J.A."/>
            <person name="Yoshida K."/>
            <person name="Zdobnov E."/>
            <person name="Zhang P."/>
            <person name="Zhang Y."/>
            <person name="Zimin A.V."/>
            <person name="Baldwin J."/>
            <person name="Abdouelleil A."/>
            <person name="Abdulkadir J."/>
            <person name="Abebe A."/>
            <person name="Abera B."/>
            <person name="Abreu J."/>
            <person name="Acer S.C."/>
            <person name="Aftuck L."/>
            <person name="Alexander A."/>
            <person name="An P."/>
            <person name="Anderson E."/>
            <person name="Anderson S."/>
            <person name="Arachi H."/>
            <person name="Azer M."/>
            <person name="Bachantsang P."/>
            <person name="Barry A."/>
            <person name="Bayul T."/>
            <person name="Berlin A."/>
            <person name="Bessette D."/>
            <person name="Bloom T."/>
            <person name="Blye J."/>
            <person name="Boguslavskiy L."/>
            <person name="Bonnet C."/>
            <person name="Boukhgalter B."/>
            <person name="Bourzgui I."/>
            <person name="Brown A."/>
            <person name="Cahill P."/>
            <person name="Channer S."/>
            <person name="Cheshatsang Y."/>
            <person name="Chuda L."/>
            <person name="Citroen M."/>
            <person name="Collymore A."/>
            <person name="Cooke P."/>
            <person name="Costello M."/>
            <person name="D'Aco K."/>
            <person name="Daza R."/>
            <person name="De Haan G."/>
            <person name="DeGray S."/>
            <person name="DeMaso C."/>
            <person name="Dhargay N."/>
            <person name="Dooley K."/>
            <person name="Dooley E."/>
            <person name="Doricent M."/>
            <person name="Dorje P."/>
            <person name="Dorjee K."/>
            <person name="Dupes A."/>
            <person name="Elong R."/>
            <person name="Falk J."/>
            <person name="Farina A."/>
            <person name="Faro S."/>
            <person name="Ferguson D."/>
            <person name="Fisher S."/>
            <person name="Foley C.D."/>
            <person name="Franke A."/>
            <person name="Friedrich D."/>
            <person name="Gadbois L."/>
            <person name="Gearin G."/>
            <person name="Gearin C.R."/>
            <person name="Giannoukos G."/>
            <person name="Goode T."/>
            <person name="Graham J."/>
            <person name="Grandbois E."/>
            <person name="Grewal S."/>
            <person name="Gyaltsen K."/>
            <person name="Hafez N."/>
            <person name="Hagos B."/>
            <person name="Hall J."/>
            <person name="Henson C."/>
            <person name="Hollinger A."/>
            <person name="Honan T."/>
            <person name="Huard M.D."/>
            <person name="Hughes L."/>
            <person name="Hurhula B."/>
            <person name="Husby M.E."/>
            <person name="Kamat A."/>
            <person name="Kanga B."/>
            <person name="Kashin S."/>
            <person name="Khazanovich D."/>
            <person name="Kisner P."/>
            <person name="Lance K."/>
            <person name="Lara M."/>
            <person name="Lee W."/>
            <person name="Lennon N."/>
            <person name="Letendre F."/>
            <person name="LeVine R."/>
            <person name="Lipovsky A."/>
            <person name="Liu X."/>
            <person name="Liu J."/>
            <person name="Liu S."/>
            <person name="Lokyitsang T."/>
            <person name="Lokyitsang Y."/>
            <person name="Lubonja R."/>
            <person name="Lui A."/>
            <person name="MacDonald P."/>
            <person name="Magnisalis V."/>
            <person name="Maru K."/>
            <person name="Matthews C."/>
            <person name="McCusker W."/>
            <person name="McDonough S."/>
            <person name="Mehta T."/>
            <person name="Meldrim J."/>
            <person name="Meneus L."/>
            <person name="Mihai O."/>
            <person name="Mihalev A."/>
            <person name="Mihova T."/>
            <person name="Mittelman R."/>
            <person name="Mlenga V."/>
            <person name="Montmayeur A."/>
            <person name="Mulrain L."/>
            <person name="Navidi A."/>
            <person name="Naylor J."/>
            <person name="Negash T."/>
            <person name="Nguyen T."/>
            <person name="Nguyen N."/>
            <person name="Nicol R."/>
            <person name="Norbu C."/>
            <person name="Norbu N."/>
            <person name="Novod N."/>
            <person name="O'Neill B."/>
            <person name="Osman S."/>
            <person name="Markiewicz E."/>
            <person name="Oyono O.L."/>
            <person name="Patti C."/>
            <person name="Phunkhang P."/>
            <person name="Pierre F."/>
            <person name="Priest M."/>
            <person name="Raghuraman S."/>
            <person name="Rege F."/>
            <person name="Reyes R."/>
            <person name="Rise C."/>
            <person name="Rogov P."/>
            <person name="Ross K."/>
            <person name="Ryan E."/>
            <person name="Settipalli S."/>
            <person name="Shea T."/>
            <person name="Sherpa N."/>
            <person name="Shi L."/>
            <person name="Shih D."/>
            <person name="Sparrow T."/>
            <person name="Spaulding J."/>
            <person name="Stalker J."/>
            <person name="Stange-Thomann N."/>
            <person name="Stavropoulos S."/>
            <person name="Stone C."/>
            <person name="Strader C."/>
            <person name="Tesfaye S."/>
            <person name="Thomson T."/>
            <person name="Thoulutsang Y."/>
            <person name="Thoulutsang D."/>
            <person name="Topham K."/>
            <person name="Topping I."/>
            <person name="Tsamla T."/>
            <person name="Vassiliev H."/>
            <person name="Vo A."/>
            <person name="Wangchuk T."/>
            <person name="Wangdi T."/>
            <person name="Weiand M."/>
            <person name="Wilkinson J."/>
            <person name="Wilson A."/>
            <person name="Yadav S."/>
            <person name="Young G."/>
            <person name="Yu Q."/>
            <person name="Zembek L."/>
            <person name="Zhong D."/>
            <person name="Zimmer A."/>
            <person name="Zwirko Z."/>
            <person name="Jaffe D.B."/>
            <person name="Alvarez P."/>
            <person name="Brockman W."/>
            <person name="Butler J."/>
            <person name="Chin C."/>
            <person name="Gnerre S."/>
            <person name="Grabherr M."/>
            <person name="Kleber M."/>
            <person name="Mauceli E."/>
            <person name="MacCallum I."/>
        </authorList>
    </citation>
    <scope>NUCLEOTIDE SEQUENCE [LARGE SCALE GENOMIC DNA]</scope>
    <source>
        <strain evidence="2">white501</strain>
    </source>
</reference>